<name>A0AAN6WS16_9PEZI</name>
<proteinExistence type="predicted"/>
<feature type="domain" description="NodB homology" evidence="1">
    <location>
        <begin position="28"/>
        <end position="254"/>
    </location>
</feature>
<dbReference type="GO" id="GO:0016810">
    <property type="term" value="F:hydrolase activity, acting on carbon-nitrogen (but not peptide) bonds"/>
    <property type="evidence" value="ECO:0007669"/>
    <property type="project" value="InterPro"/>
</dbReference>
<evidence type="ECO:0000313" key="2">
    <source>
        <dbReference type="EMBL" id="KAK4186941.1"/>
    </source>
</evidence>
<gene>
    <name evidence="2" type="ORF">QBC35DRAFT_499910</name>
</gene>
<dbReference type="AlphaFoldDB" id="A0AAN6WS16"/>
<dbReference type="EMBL" id="MU864412">
    <property type="protein sequence ID" value="KAK4186941.1"/>
    <property type="molecule type" value="Genomic_DNA"/>
</dbReference>
<dbReference type="PANTHER" id="PTHR47561">
    <property type="entry name" value="POLYSACCHARIDE DEACETYLASE FAMILY PROTEIN (AFU_ORTHOLOGUE AFUA_6G05030)"/>
    <property type="match status" value="1"/>
</dbReference>
<dbReference type="InterPro" id="IPR011330">
    <property type="entry name" value="Glyco_hydro/deAcase_b/a-brl"/>
</dbReference>
<dbReference type="InterPro" id="IPR002509">
    <property type="entry name" value="NODB_dom"/>
</dbReference>
<organism evidence="2 3">
    <name type="scientific">Podospora australis</name>
    <dbReference type="NCBI Taxonomy" id="1536484"/>
    <lineage>
        <taxon>Eukaryota</taxon>
        <taxon>Fungi</taxon>
        <taxon>Dikarya</taxon>
        <taxon>Ascomycota</taxon>
        <taxon>Pezizomycotina</taxon>
        <taxon>Sordariomycetes</taxon>
        <taxon>Sordariomycetidae</taxon>
        <taxon>Sordariales</taxon>
        <taxon>Podosporaceae</taxon>
        <taxon>Podospora</taxon>
    </lineage>
</organism>
<evidence type="ECO:0000313" key="3">
    <source>
        <dbReference type="Proteomes" id="UP001302126"/>
    </source>
</evidence>
<evidence type="ECO:0000259" key="1">
    <source>
        <dbReference type="PROSITE" id="PS51677"/>
    </source>
</evidence>
<reference evidence="2" key="2">
    <citation type="submission" date="2023-05" db="EMBL/GenBank/DDBJ databases">
        <authorList>
            <consortium name="Lawrence Berkeley National Laboratory"/>
            <person name="Steindorff A."/>
            <person name="Hensen N."/>
            <person name="Bonometti L."/>
            <person name="Westerberg I."/>
            <person name="Brannstrom I.O."/>
            <person name="Guillou S."/>
            <person name="Cros-Aarteil S."/>
            <person name="Calhoun S."/>
            <person name="Haridas S."/>
            <person name="Kuo A."/>
            <person name="Mondo S."/>
            <person name="Pangilinan J."/>
            <person name="Riley R."/>
            <person name="Labutti K."/>
            <person name="Andreopoulos B."/>
            <person name="Lipzen A."/>
            <person name="Chen C."/>
            <person name="Yanf M."/>
            <person name="Daum C."/>
            <person name="Ng V."/>
            <person name="Clum A."/>
            <person name="Ohm R."/>
            <person name="Martin F."/>
            <person name="Silar P."/>
            <person name="Natvig D."/>
            <person name="Lalanne C."/>
            <person name="Gautier V."/>
            <person name="Ament-Velasquez S.L."/>
            <person name="Kruys A."/>
            <person name="Hutchinson M.I."/>
            <person name="Powell A.J."/>
            <person name="Barry K."/>
            <person name="Miller A.N."/>
            <person name="Grigoriev I.V."/>
            <person name="Debuchy R."/>
            <person name="Gladieux P."/>
            <person name="Thoren M.H."/>
            <person name="Johannesson H."/>
        </authorList>
    </citation>
    <scope>NUCLEOTIDE SEQUENCE</scope>
    <source>
        <strain evidence="2">PSN309</strain>
    </source>
</reference>
<dbReference type="GO" id="GO:0005975">
    <property type="term" value="P:carbohydrate metabolic process"/>
    <property type="evidence" value="ECO:0007669"/>
    <property type="project" value="InterPro"/>
</dbReference>
<dbReference type="Gene3D" id="3.20.20.370">
    <property type="entry name" value="Glycoside hydrolase/deacetylase"/>
    <property type="match status" value="1"/>
</dbReference>
<dbReference type="SUPFAM" id="SSF88713">
    <property type="entry name" value="Glycoside hydrolase/deacetylase"/>
    <property type="match status" value="1"/>
</dbReference>
<dbReference type="PROSITE" id="PS51677">
    <property type="entry name" value="NODB"/>
    <property type="match status" value="1"/>
</dbReference>
<keyword evidence="3" id="KW-1185">Reference proteome</keyword>
<reference evidence="2" key="1">
    <citation type="journal article" date="2023" name="Mol. Phylogenet. Evol.">
        <title>Genome-scale phylogeny and comparative genomics of the fungal order Sordariales.</title>
        <authorList>
            <person name="Hensen N."/>
            <person name="Bonometti L."/>
            <person name="Westerberg I."/>
            <person name="Brannstrom I.O."/>
            <person name="Guillou S."/>
            <person name="Cros-Aarteil S."/>
            <person name="Calhoun S."/>
            <person name="Haridas S."/>
            <person name="Kuo A."/>
            <person name="Mondo S."/>
            <person name="Pangilinan J."/>
            <person name="Riley R."/>
            <person name="LaButti K."/>
            <person name="Andreopoulos B."/>
            <person name="Lipzen A."/>
            <person name="Chen C."/>
            <person name="Yan M."/>
            <person name="Daum C."/>
            <person name="Ng V."/>
            <person name="Clum A."/>
            <person name="Steindorff A."/>
            <person name="Ohm R.A."/>
            <person name="Martin F."/>
            <person name="Silar P."/>
            <person name="Natvig D.O."/>
            <person name="Lalanne C."/>
            <person name="Gautier V."/>
            <person name="Ament-Velasquez S.L."/>
            <person name="Kruys A."/>
            <person name="Hutchinson M.I."/>
            <person name="Powell A.J."/>
            <person name="Barry K."/>
            <person name="Miller A.N."/>
            <person name="Grigoriev I.V."/>
            <person name="Debuchy R."/>
            <person name="Gladieux P."/>
            <person name="Hiltunen Thoren M."/>
            <person name="Johannesson H."/>
        </authorList>
    </citation>
    <scope>NUCLEOTIDE SEQUENCE</scope>
    <source>
        <strain evidence="2">PSN309</strain>
    </source>
</reference>
<comment type="caution">
    <text evidence="2">The sequence shown here is derived from an EMBL/GenBank/DDBJ whole genome shotgun (WGS) entry which is preliminary data.</text>
</comment>
<dbReference type="Pfam" id="PF01522">
    <property type="entry name" value="Polysacc_deac_1"/>
    <property type="match status" value="1"/>
</dbReference>
<dbReference type="Proteomes" id="UP001302126">
    <property type="component" value="Unassembled WGS sequence"/>
</dbReference>
<sequence>MTPRWPPPYKAALSFTMDNLGEAQDVLRNAWWPHPIGTHPAVTNQLPRMLSMLAEHCIKATYFTESWSLDVYPDAVKSLLQAGHEVAWHGFQHEFWSSLDEEQEKQNFAKSMQAASKYEGVRYQGFRPPGGKINDRTWGLLKKHGLEYVSPLGELGLGKEGVAVLPFEWRAVDAFWYMDKFSGIRREHGEREKIEEPEKEFKKCLLDKLEEVKREGGFLSVLFHPFLQTSEEKFAVLKEVLDRIAAEQEEVWIAPCREIAQWVREHPELFERQDQS</sequence>
<protein>
    <recommendedName>
        <fullName evidence="1">NodB homology domain-containing protein</fullName>
    </recommendedName>
</protein>
<accession>A0AAN6WS16</accession>
<dbReference type="PANTHER" id="PTHR47561:SF1">
    <property type="entry name" value="POLYSACCHARIDE DEACETYLASE FAMILY PROTEIN (AFU_ORTHOLOGUE AFUA_6G05030)"/>
    <property type="match status" value="1"/>
</dbReference>